<dbReference type="EMBL" id="AP015044">
    <property type="protein sequence ID" value="BAU01544.1"/>
    <property type="molecule type" value="Genomic_DNA"/>
</dbReference>
<keyword evidence="2" id="KW-1185">Reference proteome</keyword>
<evidence type="ECO:0000313" key="1">
    <source>
        <dbReference type="EMBL" id="BAU01544.1"/>
    </source>
</evidence>
<reference evidence="1 2" key="1">
    <citation type="journal article" date="2015" name="Sci. Rep.">
        <title>The power of single molecule real-time sequencing technology in the de novo assembly of a eukaryotic genome.</title>
        <authorList>
            <person name="Sakai H."/>
            <person name="Naito K."/>
            <person name="Ogiso-Tanaka E."/>
            <person name="Takahashi Y."/>
            <person name="Iseki K."/>
            <person name="Muto C."/>
            <person name="Satou K."/>
            <person name="Teruya K."/>
            <person name="Shiroma A."/>
            <person name="Shimoji M."/>
            <person name="Hirano T."/>
            <person name="Itoh T."/>
            <person name="Kaga A."/>
            <person name="Tomooka N."/>
        </authorList>
    </citation>
    <scope>NUCLEOTIDE SEQUENCE [LARGE SCALE GENOMIC DNA]</scope>
    <source>
        <strain evidence="2">cv. Shumari</strain>
    </source>
</reference>
<gene>
    <name evidence="1" type="primary">Vigan.11G080100</name>
    <name evidence="1" type="ORF">VIGAN_11080100</name>
</gene>
<accession>A0A0S3T8G9</accession>
<name>A0A0S3T8G9_PHAAN</name>
<evidence type="ECO:0000313" key="2">
    <source>
        <dbReference type="Proteomes" id="UP000291084"/>
    </source>
</evidence>
<dbReference type="Proteomes" id="UP000291084">
    <property type="component" value="Chromosome 11"/>
</dbReference>
<protein>
    <submittedName>
        <fullName evidence="1">Uncharacterized protein</fullName>
    </submittedName>
</protein>
<feature type="non-terminal residue" evidence="1">
    <location>
        <position position="103"/>
    </location>
</feature>
<dbReference type="AlphaFoldDB" id="A0A0S3T8G9"/>
<proteinExistence type="predicted"/>
<sequence length="103" mass="11328">MGALMEIRIQPLSLQFEKRVSVEIEHIDGAQGSAVERAAELLFIFATRGATIHLLRTWSCGSSSPFPHLELRFVFSFSTLGIAIRLALKVIPHLELLQGDGIG</sequence>
<organism evidence="1 2">
    <name type="scientific">Vigna angularis var. angularis</name>
    <dbReference type="NCBI Taxonomy" id="157739"/>
    <lineage>
        <taxon>Eukaryota</taxon>
        <taxon>Viridiplantae</taxon>
        <taxon>Streptophyta</taxon>
        <taxon>Embryophyta</taxon>
        <taxon>Tracheophyta</taxon>
        <taxon>Spermatophyta</taxon>
        <taxon>Magnoliopsida</taxon>
        <taxon>eudicotyledons</taxon>
        <taxon>Gunneridae</taxon>
        <taxon>Pentapetalae</taxon>
        <taxon>rosids</taxon>
        <taxon>fabids</taxon>
        <taxon>Fabales</taxon>
        <taxon>Fabaceae</taxon>
        <taxon>Papilionoideae</taxon>
        <taxon>50 kb inversion clade</taxon>
        <taxon>NPAAA clade</taxon>
        <taxon>indigoferoid/millettioid clade</taxon>
        <taxon>Phaseoleae</taxon>
        <taxon>Vigna</taxon>
    </lineage>
</organism>